<organism evidence="2 3">
    <name type="scientific">Dolosicoccus paucivorans</name>
    <dbReference type="NCBI Taxonomy" id="84521"/>
    <lineage>
        <taxon>Bacteria</taxon>
        <taxon>Bacillati</taxon>
        <taxon>Bacillota</taxon>
        <taxon>Bacilli</taxon>
        <taxon>Lactobacillales</taxon>
        <taxon>Aerococcaceae</taxon>
        <taxon>Dolosicoccus</taxon>
    </lineage>
</organism>
<feature type="transmembrane region" description="Helical" evidence="1">
    <location>
        <begin position="12"/>
        <end position="34"/>
    </location>
</feature>
<dbReference type="InterPro" id="IPR018723">
    <property type="entry name" value="DUF2254_membrane"/>
</dbReference>
<dbReference type="Pfam" id="PF10011">
    <property type="entry name" value="DUF2254"/>
    <property type="match status" value="1"/>
</dbReference>
<feature type="transmembrane region" description="Helical" evidence="1">
    <location>
        <begin position="102"/>
        <end position="126"/>
    </location>
</feature>
<dbReference type="Proteomes" id="UP000235682">
    <property type="component" value="Unassembled WGS sequence"/>
</dbReference>
<protein>
    <submittedName>
        <fullName evidence="2">DUF2254 domain-containing protein</fullName>
    </submittedName>
</protein>
<dbReference type="EMBL" id="PNHE01000068">
    <property type="protein sequence ID" value="PMC56314.1"/>
    <property type="molecule type" value="Genomic_DNA"/>
</dbReference>
<dbReference type="RefSeq" id="WP_102233410.1">
    <property type="nucleotide sequence ID" value="NZ_PNHE01000068.1"/>
</dbReference>
<keyword evidence="1" id="KW-0472">Membrane</keyword>
<sequence>MMYLKLYLNNNRNILNIIKFSLISVFLLIFSFLIDRSRLISGEWLAPLMLTKEISTTFLSSLAGVFLTVTTFSFTTILTVLNQYASEYTPRVEQDFVDQPSVLSLFGIFIGGFFYSIFSLLLIQNAPENAKVISGTIGILYAMASMIYFMLFVKTVLKSVKTSDVIETIYKKANTLIEDEINDEGVKIDKVDLTGEGTLLFAPQSGYLYSINHQEMFTQLPPKCSLVIERQVGDYLYRGEPIGILYGPTEELETLKEQITEGYIFSATINDLDDYRHEIRNLIEIALKAISPGINDPNSAIIAIRCIAELIGKLLKHHQYYLIYDELQ</sequence>
<evidence type="ECO:0000313" key="2">
    <source>
        <dbReference type="EMBL" id="PMC56314.1"/>
    </source>
</evidence>
<comment type="caution">
    <text evidence="2">The sequence shown here is derived from an EMBL/GenBank/DDBJ whole genome shotgun (WGS) entry which is preliminary data.</text>
</comment>
<evidence type="ECO:0000256" key="1">
    <source>
        <dbReference type="SAM" id="Phobius"/>
    </source>
</evidence>
<proteinExistence type="predicted"/>
<name>A0A2N6SKS1_9LACT</name>
<keyword evidence="3" id="KW-1185">Reference proteome</keyword>
<gene>
    <name evidence="2" type="ORF">CJ205_08440</name>
</gene>
<dbReference type="AlphaFoldDB" id="A0A2N6SKS1"/>
<keyword evidence="1" id="KW-0812">Transmembrane</keyword>
<accession>A0A2N6SKS1</accession>
<reference evidence="2 3" key="1">
    <citation type="submission" date="2017-09" db="EMBL/GenBank/DDBJ databases">
        <title>Bacterial strain isolated from the female urinary microbiota.</title>
        <authorList>
            <person name="Thomas-White K."/>
            <person name="Kumar N."/>
            <person name="Forster S."/>
            <person name="Putonti C."/>
            <person name="Lawley T."/>
            <person name="Wolfe A.J."/>
        </authorList>
    </citation>
    <scope>NUCLEOTIDE SEQUENCE [LARGE SCALE GENOMIC DNA]</scope>
    <source>
        <strain evidence="2 3">UMB0852</strain>
    </source>
</reference>
<evidence type="ECO:0000313" key="3">
    <source>
        <dbReference type="Proteomes" id="UP000235682"/>
    </source>
</evidence>
<dbReference type="STRING" id="84521.SAMN04487994_10231"/>
<feature type="transmembrane region" description="Helical" evidence="1">
    <location>
        <begin position="132"/>
        <end position="153"/>
    </location>
</feature>
<feature type="transmembrane region" description="Helical" evidence="1">
    <location>
        <begin position="54"/>
        <end position="81"/>
    </location>
</feature>
<keyword evidence="1" id="KW-1133">Transmembrane helix</keyword>